<comment type="similarity">
    <text evidence="1 3">Belongs to the Nudix hydrolase family.</text>
</comment>
<dbReference type="OrthoDB" id="9787476at2"/>
<protein>
    <submittedName>
        <fullName evidence="5">MutT/nudix family protein</fullName>
    </submittedName>
</protein>
<accession>A0A380KYY5</accession>
<dbReference type="CDD" id="cd04677">
    <property type="entry name" value="NUDIX_Hydrolase"/>
    <property type="match status" value="1"/>
</dbReference>
<name>A0A380KYY5_9STRE</name>
<dbReference type="InterPro" id="IPR020476">
    <property type="entry name" value="Nudix_hydrolase"/>
</dbReference>
<dbReference type="InterPro" id="IPR000086">
    <property type="entry name" value="NUDIX_hydrolase_dom"/>
</dbReference>
<sequence length="155" mass="17770">MDYIRQIRKKVGKDKIFLNFTSGILSSSGKILLQKRSDKGTWGLPGGAIELGESAVEALIREFYEETGIKVRPVKLQNVYTKYTDSYPNGDEAQVITILYLVQAETDVFNNNFSSDETLELAFFDYDEIQNITIVNQQHKDMIKDFFENNSPIER</sequence>
<keyword evidence="2 3" id="KW-0378">Hydrolase</keyword>
<evidence type="ECO:0000259" key="4">
    <source>
        <dbReference type="PROSITE" id="PS51462"/>
    </source>
</evidence>
<dbReference type="Proteomes" id="UP000254634">
    <property type="component" value="Unassembled WGS sequence"/>
</dbReference>
<dbReference type="InterPro" id="IPR020084">
    <property type="entry name" value="NUDIX_hydrolase_CS"/>
</dbReference>
<dbReference type="PROSITE" id="PS51462">
    <property type="entry name" value="NUDIX"/>
    <property type="match status" value="1"/>
</dbReference>
<dbReference type="RefSeq" id="WP_018371660.1">
    <property type="nucleotide sequence ID" value="NZ_UHFR01000005.1"/>
</dbReference>
<proteinExistence type="inferred from homology"/>
<dbReference type="GO" id="GO:0016787">
    <property type="term" value="F:hydrolase activity"/>
    <property type="evidence" value="ECO:0007669"/>
    <property type="project" value="UniProtKB-KW"/>
</dbReference>
<gene>
    <name evidence="5" type="ORF">NCTC13765_00592</name>
</gene>
<evidence type="ECO:0000256" key="1">
    <source>
        <dbReference type="ARBA" id="ARBA00005582"/>
    </source>
</evidence>
<dbReference type="SUPFAM" id="SSF55811">
    <property type="entry name" value="Nudix"/>
    <property type="match status" value="1"/>
</dbReference>
<dbReference type="InterPro" id="IPR015797">
    <property type="entry name" value="NUDIX_hydrolase-like_dom_sf"/>
</dbReference>
<dbReference type="PRINTS" id="PR00502">
    <property type="entry name" value="NUDIXFAMILY"/>
</dbReference>
<evidence type="ECO:0000256" key="3">
    <source>
        <dbReference type="RuleBase" id="RU003476"/>
    </source>
</evidence>
<dbReference type="STRING" id="1123307.GCA_000380065_00961"/>
<dbReference type="Gene3D" id="3.90.79.10">
    <property type="entry name" value="Nucleoside Triphosphate Pyrophosphohydrolase"/>
    <property type="match status" value="1"/>
</dbReference>
<dbReference type="PANTHER" id="PTHR43736:SF1">
    <property type="entry name" value="DIHYDRONEOPTERIN TRIPHOSPHATE DIPHOSPHATASE"/>
    <property type="match status" value="1"/>
</dbReference>
<dbReference type="PROSITE" id="PS00893">
    <property type="entry name" value="NUDIX_BOX"/>
    <property type="match status" value="1"/>
</dbReference>
<dbReference type="Pfam" id="PF00293">
    <property type="entry name" value="NUDIX"/>
    <property type="match status" value="1"/>
</dbReference>
<dbReference type="AlphaFoldDB" id="A0A380KYY5"/>
<evidence type="ECO:0000256" key="2">
    <source>
        <dbReference type="ARBA" id="ARBA00022801"/>
    </source>
</evidence>
<dbReference type="PANTHER" id="PTHR43736">
    <property type="entry name" value="ADP-RIBOSE PYROPHOSPHATASE"/>
    <property type="match status" value="1"/>
</dbReference>
<evidence type="ECO:0000313" key="6">
    <source>
        <dbReference type="Proteomes" id="UP000254634"/>
    </source>
</evidence>
<dbReference type="EMBL" id="UHFR01000005">
    <property type="protein sequence ID" value="SUN76146.1"/>
    <property type="molecule type" value="Genomic_DNA"/>
</dbReference>
<reference evidence="5" key="1">
    <citation type="submission" date="2018-06" db="EMBL/GenBank/DDBJ databases">
        <authorList>
            <consortium name="Pathogen Informatics"/>
            <person name="Doyle S."/>
        </authorList>
    </citation>
    <scope>NUCLEOTIDE SEQUENCE [LARGE SCALE GENOMIC DNA]</scope>
    <source>
        <strain evidence="5">NCTC13765</strain>
    </source>
</reference>
<organism evidence="5 6">
    <name type="scientific">Streptococcus massiliensis</name>
    <dbReference type="NCBI Taxonomy" id="313439"/>
    <lineage>
        <taxon>Bacteria</taxon>
        <taxon>Bacillati</taxon>
        <taxon>Bacillota</taxon>
        <taxon>Bacilli</taxon>
        <taxon>Lactobacillales</taxon>
        <taxon>Streptococcaceae</taxon>
        <taxon>Streptococcus</taxon>
    </lineage>
</organism>
<keyword evidence="6" id="KW-1185">Reference proteome</keyword>
<feature type="domain" description="Nudix hydrolase" evidence="4">
    <location>
        <begin position="15"/>
        <end position="148"/>
    </location>
</feature>
<evidence type="ECO:0000313" key="5">
    <source>
        <dbReference type="EMBL" id="SUN76146.1"/>
    </source>
</evidence>